<keyword evidence="4" id="KW-1185">Reference proteome</keyword>
<proteinExistence type="predicted"/>
<dbReference type="Pfam" id="PF00179">
    <property type="entry name" value="UQ_con"/>
    <property type="match status" value="1"/>
</dbReference>
<dbReference type="Gene3D" id="3.10.110.10">
    <property type="entry name" value="Ubiquitin Conjugating Enzyme"/>
    <property type="match status" value="1"/>
</dbReference>
<evidence type="ECO:0000313" key="4">
    <source>
        <dbReference type="Proteomes" id="UP001212152"/>
    </source>
</evidence>
<evidence type="ECO:0000256" key="1">
    <source>
        <dbReference type="SAM" id="MobiDB-lite"/>
    </source>
</evidence>
<dbReference type="Proteomes" id="UP001212152">
    <property type="component" value="Unassembled WGS sequence"/>
</dbReference>
<dbReference type="EMBL" id="JADGJQ010000001">
    <property type="protein sequence ID" value="KAJ3185650.1"/>
    <property type="molecule type" value="Genomic_DNA"/>
</dbReference>
<name>A0AAD5XR84_9FUNG</name>
<evidence type="ECO:0000259" key="2">
    <source>
        <dbReference type="Pfam" id="PF00179"/>
    </source>
</evidence>
<gene>
    <name evidence="3" type="ORF">HDU87_000274</name>
</gene>
<dbReference type="SUPFAM" id="SSF54495">
    <property type="entry name" value="UBC-like"/>
    <property type="match status" value="1"/>
</dbReference>
<evidence type="ECO:0000313" key="3">
    <source>
        <dbReference type="EMBL" id="KAJ3185650.1"/>
    </source>
</evidence>
<dbReference type="AlphaFoldDB" id="A0AAD5XR84"/>
<feature type="compositionally biased region" description="Acidic residues" evidence="1">
    <location>
        <begin position="1"/>
        <end position="20"/>
    </location>
</feature>
<protein>
    <recommendedName>
        <fullName evidence="2">UBC core domain-containing protein</fullName>
    </recommendedName>
</protein>
<organism evidence="3 4">
    <name type="scientific">Geranomyces variabilis</name>
    <dbReference type="NCBI Taxonomy" id="109894"/>
    <lineage>
        <taxon>Eukaryota</taxon>
        <taxon>Fungi</taxon>
        <taxon>Fungi incertae sedis</taxon>
        <taxon>Chytridiomycota</taxon>
        <taxon>Chytridiomycota incertae sedis</taxon>
        <taxon>Chytridiomycetes</taxon>
        <taxon>Spizellomycetales</taxon>
        <taxon>Powellomycetaceae</taxon>
        <taxon>Geranomyces</taxon>
    </lineage>
</organism>
<dbReference type="InterPro" id="IPR016135">
    <property type="entry name" value="UBQ-conjugating_enzyme/RWD"/>
</dbReference>
<dbReference type="CDD" id="cd23802">
    <property type="entry name" value="UBCc_UBE2Q"/>
    <property type="match status" value="1"/>
</dbReference>
<feature type="domain" description="UBC core" evidence="2">
    <location>
        <begin position="148"/>
        <end position="218"/>
    </location>
</feature>
<sequence length="263" mass="29265">MSDFDSPDFDSDNDSDDDSDFADHPSDYDYDSDNYDLGFDSPSANAAQTPPPSTSLSDMPKLVKSTETDLSSLPAPTWSTPSATKYLLRELARLHAVQEKTTAADRGWTIDFAGLANLYQWKVTLAGFDKKLPLQQDLDKYKIKEGVVFEVQYGPEHPQTPPYIRVVRPRFLQFCHGGGGHVTAGGSICLEMLTTSGWNPTFSFETVILTVRVALESVTPYPARLNPRWNTPYTGQEAMAAFVRVARDHGWTVPQQWSTLFAT</sequence>
<comment type="caution">
    <text evidence="3">The sequence shown here is derived from an EMBL/GenBank/DDBJ whole genome shotgun (WGS) entry which is preliminary data.</text>
</comment>
<feature type="region of interest" description="Disordered" evidence="1">
    <location>
        <begin position="1"/>
        <end position="75"/>
    </location>
</feature>
<reference evidence="3" key="1">
    <citation type="submission" date="2020-05" db="EMBL/GenBank/DDBJ databases">
        <title>Phylogenomic resolution of chytrid fungi.</title>
        <authorList>
            <person name="Stajich J.E."/>
            <person name="Amses K."/>
            <person name="Simmons R."/>
            <person name="Seto K."/>
            <person name="Myers J."/>
            <person name="Bonds A."/>
            <person name="Quandt C.A."/>
            <person name="Barry K."/>
            <person name="Liu P."/>
            <person name="Grigoriev I."/>
            <person name="Longcore J.E."/>
            <person name="James T.Y."/>
        </authorList>
    </citation>
    <scope>NUCLEOTIDE SEQUENCE</scope>
    <source>
        <strain evidence="3">JEL0379</strain>
    </source>
</reference>
<dbReference type="InterPro" id="IPR000608">
    <property type="entry name" value="UBC"/>
</dbReference>
<accession>A0AAD5XR84</accession>